<evidence type="ECO:0000256" key="6">
    <source>
        <dbReference type="ARBA" id="ARBA00022598"/>
    </source>
</evidence>
<gene>
    <name evidence="22" type="ORF">QBC33DRAFT_541507</name>
</gene>
<evidence type="ECO:0000256" key="11">
    <source>
        <dbReference type="ARBA" id="ARBA00022842"/>
    </source>
</evidence>
<dbReference type="SUPFAM" id="SSF109736">
    <property type="entry name" value="FGAM synthase PurL, linker domain"/>
    <property type="match status" value="1"/>
</dbReference>
<dbReference type="SUPFAM" id="SSF55326">
    <property type="entry name" value="PurM N-terminal domain-like"/>
    <property type="match status" value="2"/>
</dbReference>
<dbReference type="FunFam" id="3.90.650.10:FF:000005">
    <property type="entry name" value="Phosphoribosylformylglycinamidine synthase"/>
    <property type="match status" value="1"/>
</dbReference>
<dbReference type="Pfam" id="PF02769">
    <property type="entry name" value="AIRS_C"/>
    <property type="match status" value="2"/>
</dbReference>
<evidence type="ECO:0000256" key="12">
    <source>
        <dbReference type="ARBA" id="ARBA00022962"/>
    </source>
</evidence>
<dbReference type="CDD" id="cd02203">
    <property type="entry name" value="PurL_repeat1"/>
    <property type="match status" value="1"/>
</dbReference>
<name>A0AAJ0C0R7_9PEZI</name>
<proteinExistence type="inferred from homology"/>
<dbReference type="Gene3D" id="3.40.50.880">
    <property type="match status" value="1"/>
</dbReference>
<dbReference type="InterPro" id="IPR055181">
    <property type="entry name" value="FGAR-AT_PurM_N-like"/>
</dbReference>
<dbReference type="FunFam" id="3.40.50.880:FF:000008">
    <property type="entry name" value="Phosphoribosylformylglycinamidine synthase"/>
    <property type="match status" value="1"/>
</dbReference>
<evidence type="ECO:0000256" key="4">
    <source>
        <dbReference type="ARBA" id="ARBA00012747"/>
    </source>
</evidence>
<keyword evidence="8" id="KW-0547">Nucleotide-binding</keyword>
<evidence type="ECO:0000256" key="16">
    <source>
        <dbReference type="ARBA" id="ARBA00057317"/>
    </source>
</evidence>
<dbReference type="InterPro" id="IPR029062">
    <property type="entry name" value="Class_I_gatase-like"/>
</dbReference>
<dbReference type="SUPFAM" id="SSF56042">
    <property type="entry name" value="PurM C-terminal domain-like"/>
    <property type="match status" value="2"/>
</dbReference>
<dbReference type="Gene3D" id="1.10.8.750">
    <property type="entry name" value="Phosphoribosylformylglycinamidine synthase, linker domain"/>
    <property type="match status" value="1"/>
</dbReference>
<dbReference type="NCBIfam" id="TIGR01735">
    <property type="entry name" value="FGAM_synt"/>
    <property type="match status" value="1"/>
</dbReference>
<comment type="function">
    <text evidence="16">Phosphoribosylformylglycinamidine synthase involved in the purines biosynthetic pathway. Catalyzes the ATP-dependent conversion of formylglycinamide ribonucleotide (FGAR) and glutamine to yield formylglycinamidine ribonucleotide (FGAM) and glutamate.</text>
</comment>
<feature type="domain" description="PurM-like C-terminal" evidence="18">
    <location>
        <begin position="865"/>
        <end position="989"/>
    </location>
</feature>
<dbReference type="InterPro" id="IPR040707">
    <property type="entry name" value="FGAR-AT_N"/>
</dbReference>
<evidence type="ECO:0000256" key="9">
    <source>
        <dbReference type="ARBA" id="ARBA00022755"/>
    </source>
</evidence>
<keyword evidence="12 22" id="KW-0315">Glutamine amidotransferase</keyword>
<evidence type="ECO:0000256" key="3">
    <source>
        <dbReference type="ARBA" id="ARBA00008608"/>
    </source>
</evidence>
<feature type="domain" description="Phosphoribosylformylglycinamidine synthase linker" evidence="19">
    <location>
        <begin position="174"/>
        <end position="222"/>
    </location>
</feature>
<dbReference type="Proteomes" id="UP001244011">
    <property type="component" value="Unassembled WGS sequence"/>
</dbReference>
<dbReference type="SMART" id="SM01211">
    <property type="entry name" value="GATase_5"/>
    <property type="match status" value="1"/>
</dbReference>
<dbReference type="CDD" id="cd01740">
    <property type="entry name" value="GATase1_FGAR_AT"/>
    <property type="match status" value="1"/>
</dbReference>
<evidence type="ECO:0000256" key="17">
    <source>
        <dbReference type="ARBA" id="ARBA00071729"/>
    </source>
</evidence>
<dbReference type="RefSeq" id="XP_060282795.1">
    <property type="nucleotide sequence ID" value="XM_060428168.1"/>
</dbReference>
<dbReference type="GO" id="GO:0004642">
    <property type="term" value="F:phosphoribosylformylglycinamidine synthase activity"/>
    <property type="evidence" value="ECO:0007669"/>
    <property type="project" value="UniProtKB-EC"/>
</dbReference>
<evidence type="ECO:0000256" key="14">
    <source>
        <dbReference type="ARBA" id="ARBA00032632"/>
    </source>
</evidence>
<dbReference type="SUPFAM" id="SSF52317">
    <property type="entry name" value="Class I glutamine amidotransferase-like"/>
    <property type="match status" value="1"/>
</dbReference>
<keyword evidence="5" id="KW-0963">Cytoplasm</keyword>
<dbReference type="GO" id="GO:0006189">
    <property type="term" value="P:'de novo' IMP biosynthetic process"/>
    <property type="evidence" value="ECO:0007669"/>
    <property type="project" value="InterPro"/>
</dbReference>
<dbReference type="GeneID" id="85311355"/>
<dbReference type="GO" id="GO:0046872">
    <property type="term" value="F:metal ion binding"/>
    <property type="evidence" value="ECO:0007669"/>
    <property type="project" value="UniProtKB-KW"/>
</dbReference>
<dbReference type="EC" id="6.3.5.3" evidence="4"/>
<accession>A0AAJ0C0R7</accession>
<dbReference type="InterPro" id="IPR036676">
    <property type="entry name" value="PurM-like_C_sf"/>
</dbReference>
<evidence type="ECO:0000256" key="2">
    <source>
        <dbReference type="ARBA" id="ARBA00004920"/>
    </source>
</evidence>
<comment type="catalytic activity">
    <reaction evidence="15">
        <text>N(2)-formyl-N(1)-(5-phospho-beta-D-ribosyl)glycinamide + L-glutamine + ATP + H2O = 2-formamido-N(1)-(5-O-phospho-beta-D-ribosyl)acetamidine + L-glutamate + ADP + phosphate + H(+)</text>
        <dbReference type="Rhea" id="RHEA:17129"/>
        <dbReference type="ChEBI" id="CHEBI:15377"/>
        <dbReference type="ChEBI" id="CHEBI:15378"/>
        <dbReference type="ChEBI" id="CHEBI:29985"/>
        <dbReference type="ChEBI" id="CHEBI:30616"/>
        <dbReference type="ChEBI" id="CHEBI:43474"/>
        <dbReference type="ChEBI" id="CHEBI:58359"/>
        <dbReference type="ChEBI" id="CHEBI:147286"/>
        <dbReference type="ChEBI" id="CHEBI:147287"/>
        <dbReference type="ChEBI" id="CHEBI:456216"/>
        <dbReference type="EC" id="6.3.5.3"/>
    </reaction>
</comment>
<evidence type="ECO:0000259" key="18">
    <source>
        <dbReference type="Pfam" id="PF02769"/>
    </source>
</evidence>
<dbReference type="PANTHER" id="PTHR10099">
    <property type="entry name" value="PHOSPHORIBOSYLFORMYLGLYCINAMIDINE SYNTHASE"/>
    <property type="match status" value="1"/>
</dbReference>
<dbReference type="InterPro" id="IPR036604">
    <property type="entry name" value="PurS-like_sf"/>
</dbReference>
<dbReference type="PROSITE" id="PS51273">
    <property type="entry name" value="GATASE_TYPE_1"/>
    <property type="match status" value="1"/>
</dbReference>
<evidence type="ECO:0000259" key="19">
    <source>
        <dbReference type="Pfam" id="PF18072"/>
    </source>
</evidence>
<dbReference type="GO" id="GO:0005737">
    <property type="term" value="C:cytoplasm"/>
    <property type="evidence" value="ECO:0007669"/>
    <property type="project" value="UniProtKB-SubCell"/>
</dbReference>
<evidence type="ECO:0000256" key="5">
    <source>
        <dbReference type="ARBA" id="ARBA00022490"/>
    </source>
</evidence>
<dbReference type="EMBL" id="MU839011">
    <property type="protein sequence ID" value="KAK1766582.1"/>
    <property type="molecule type" value="Genomic_DNA"/>
</dbReference>
<comment type="similarity">
    <text evidence="3">In the N-terminal section; belongs to the FGAMS family.</text>
</comment>
<sequence length="1347" mass="146115">MAYETLTGESCFTASEAAKLIGLINKKSPAKVSQLRGQWLYYVHLENGLDKVKQLLHVTGQPRSSASDEKSVDIYITPLNISPWSSKATSIAHVCGLKDQVHRMERGRVVTIEFEDSYDGEQELAALRDVIHDRMTENFALEPPALHDMFGEKERLPLIIVDIFADGKDPLSELQKYNKAEGLGLDQPNMEYLVAEFKNLGRSPTDVELFMFAQVNSEHCRHHVFNAAWTIDGVAMDNSLFGMIKNTHKQTPDFTISAYSDNAAVLAGEVGNYWAPDYSTGSWKLTREVVQPVIKVETHNHPTAISPFPGAATGSGGEIRDEGAVGRGSSPKAGLAGFWVSDLLFPPRPWESDIGKPAHYASSLDIMLEAPIGSAQFNNEFGRPALAGVFRTLLTNTAGPDQTPDWRGYHKPIMIAGGIGTVRPQHAIKEPNYVSDGAHIIVLGGPAMLIGLGGGAASSSTGSDATAELDFNSVQRGNPEMERRAQMVINTCVALGEDSPIAFIHDVGAGGLSNALPELVKDAGFGGEFHLRQVESADNSMSPLQIWCNEAQERYVLLINPEHLTRFTRICERERSGFSNVGTVVSNRDGRAKLVLKDEQPTIKPAVNPIDLPMDVLFPPGHRIERSVERVEKALQPFDAAKSLEEKHGVSDLGSMITQATKLVFNLPAVGSKMFLITIGDRTVGGLTTRDQVVGPWQTPVADVAVTLTSFSIDEKSRAGEAFAMGEKPTLALISPAASARMAVVESLMNLGAADIKGSKNRRGDLRRVKLSANWMAAVNHPGEGAELYDAVQAIGLELCPELGVSIPVGKDSTSMKASWKESGEAKSVTAPVSVVISAFSLVKDVRRTWTPQLRRIEEVGESILLFVDLAQGRKAMGGSALAQVLGQLGNEAPDVRDTELIKDYFDALSQLHEEDVVLAYHDRSDGGLLTTVAEMCFAGRCGADISLDGIADSKSQVLESLFNEELGAVFQVRKDDVTRFTRCFATCGPPSGLIRPIGYVRATTKQSLTIRYQSKVLVSLDRAEMQQQWSSTSFELQKLRDNPACADSEFAALLDSKDPGLSYNLTFDPADIKLPMMTALKGLVARPRVAILREQGVNGHAEMAFAFRAAGFDAVDVHMSDILGGFSLAGFRGLAASGGFSYGDVLGAGQGWAKSILMHDAARDTFEAFFKRPDTFTIGVCNGCQMLTRIAELIPGADNWPIFVRNASQQFEGRYSMATIQSPGPSLFFDGMDGSSLPIVVSHGEGRAEFASPADMQALDAAGVIPLRYTDNYGNVTEEYPMNPNGSPMGIAGVRSRDGRVLAMMPHPERTIMADVSSYTPGEQLDKFGQFGPWYRLFLNARKWVG</sequence>
<reference evidence="22" key="1">
    <citation type="submission" date="2023-06" db="EMBL/GenBank/DDBJ databases">
        <title>Genome-scale phylogeny and comparative genomics of the fungal order Sordariales.</title>
        <authorList>
            <consortium name="Lawrence Berkeley National Laboratory"/>
            <person name="Hensen N."/>
            <person name="Bonometti L."/>
            <person name="Westerberg I."/>
            <person name="Brannstrom I.O."/>
            <person name="Guillou S."/>
            <person name="Cros-Aarteil S."/>
            <person name="Calhoun S."/>
            <person name="Haridas S."/>
            <person name="Kuo A."/>
            <person name="Mondo S."/>
            <person name="Pangilinan J."/>
            <person name="Riley R."/>
            <person name="Labutti K."/>
            <person name="Andreopoulos B."/>
            <person name="Lipzen A."/>
            <person name="Chen C."/>
            <person name="Yanf M."/>
            <person name="Daum C."/>
            <person name="Ng V."/>
            <person name="Clum A."/>
            <person name="Steindorff A."/>
            <person name="Ohm R."/>
            <person name="Martin F."/>
            <person name="Silar P."/>
            <person name="Natvig D."/>
            <person name="Lalanne C."/>
            <person name="Gautier V."/>
            <person name="Ament-Velasquez S.L."/>
            <person name="Kruys A."/>
            <person name="Hutchinson M.I."/>
            <person name="Powell A.J."/>
            <person name="Barry K."/>
            <person name="Miller A.N."/>
            <person name="Grigoriev I.V."/>
            <person name="Debuchy R."/>
            <person name="Gladieux P."/>
            <person name="Thoren M.H."/>
            <person name="Johannesson H."/>
        </authorList>
    </citation>
    <scope>NUCLEOTIDE SEQUENCE</scope>
    <source>
        <strain evidence="22">8032-3</strain>
    </source>
</reference>
<dbReference type="Pfam" id="PF18072">
    <property type="entry name" value="FGAR-AT_linker"/>
    <property type="match status" value="1"/>
</dbReference>
<keyword evidence="23" id="KW-1185">Reference proteome</keyword>
<keyword evidence="6" id="KW-0436">Ligase</keyword>
<dbReference type="NCBIfam" id="NF003672">
    <property type="entry name" value="PRK05297.1"/>
    <property type="match status" value="1"/>
</dbReference>
<dbReference type="FunFam" id="3.30.1330.10:FF:000002">
    <property type="entry name" value="Phosphoribosylformylglycinamidine synthase"/>
    <property type="match status" value="1"/>
</dbReference>
<keyword evidence="7" id="KW-0479">Metal-binding</keyword>
<dbReference type="SUPFAM" id="SSF82697">
    <property type="entry name" value="PurS-like"/>
    <property type="match status" value="1"/>
</dbReference>
<dbReference type="Pfam" id="PF13507">
    <property type="entry name" value="GATase_5"/>
    <property type="match status" value="1"/>
</dbReference>
<comment type="subcellular location">
    <subcellularLocation>
        <location evidence="1">Cytoplasm</location>
    </subcellularLocation>
</comment>
<evidence type="ECO:0000256" key="10">
    <source>
        <dbReference type="ARBA" id="ARBA00022840"/>
    </source>
</evidence>
<dbReference type="HAMAP" id="MF_00419">
    <property type="entry name" value="PurL_1"/>
    <property type="match status" value="1"/>
</dbReference>
<comment type="caution">
    <text evidence="22">The sequence shown here is derived from an EMBL/GenBank/DDBJ whole genome shotgun (WGS) entry which is preliminary data.</text>
</comment>
<feature type="domain" description="PurM-like C-terminal" evidence="18">
    <location>
        <begin position="437"/>
        <end position="592"/>
    </location>
</feature>
<dbReference type="InterPro" id="IPR041609">
    <property type="entry name" value="PurL_linker"/>
</dbReference>
<keyword evidence="11" id="KW-0460">Magnesium</keyword>
<dbReference type="FunFam" id="3.90.650.10:FF:000024">
    <property type="entry name" value="Phosphoribosylformylglycinamidine synthase"/>
    <property type="match status" value="1"/>
</dbReference>
<keyword evidence="9" id="KW-0658">Purine biosynthesis</keyword>
<dbReference type="InterPro" id="IPR010073">
    <property type="entry name" value="PurL_large"/>
</dbReference>
<dbReference type="Gene3D" id="3.30.1330.10">
    <property type="entry name" value="PurM-like, N-terminal domain"/>
    <property type="match status" value="2"/>
</dbReference>
<evidence type="ECO:0000313" key="22">
    <source>
        <dbReference type="EMBL" id="KAK1766582.1"/>
    </source>
</evidence>
<dbReference type="GO" id="GO:0005524">
    <property type="term" value="F:ATP binding"/>
    <property type="evidence" value="ECO:0007669"/>
    <property type="project" value="UniProtKB-KW"/>
</dbReference>
<dbReference type="Gene3D" id="3.90.650.10">
    <property type="entry name" value="PurM-like C-terminal domain"/>
    <property type="match status" value="2"/>
</dbReference>
<evidence type="ECO:0000256" key="1">
    <source>
        <dbReference type="ARBA" id="ARBA00004496"/>
    </source>
</evidence>
<evidence type="ECO:0000313" key="23">
    <source>
        <dbReference type="Proteomes" id="UP001244011"/>
    </source>
</evidence>
<dbReference type="CDD" id="cd02204">
    <property type="entry name" value="PurL_repeat2"/>
    <property type="match status" value="1"/>
</dbReference>
<feature type="domain" description="Phosphoribosylformylglycinamidine synthase N-terminal" evidence="20">
    <location>
        <begin position="39"/>
        <end position="150"/>
    </location>
</feature>
<evidence type="ECO:0000256" key="13">
    <source>
        <dbReference type="ARBA" id="ARBA00029823"/>
    </source>
</evidence>
<comment type="pathway">
    <text evidence="2">Purine metabolism; IMP biosynthesis via de novo pathway; 5-amino-1-(5-phospho-D-ribosyl)imidazole from N(2)-formyl-N(1)-(5-phospho-D-ribosyl)glycinamide: step 1/2.</text>
</comment>
<dbReference type="Pfam" id="PF22689">
    <property type="entry name" value="FGAR-AT_PurM_N-like"/>
    <property type="match status" value="1"/>
</dbReference>
<dbReference type="InterPro" id="IPR036921">
    <property type="entry name" value="PurM-like_N_sf"/>
</dbReference>
<dbReference type="Pfam" id="PF18076">
    <property type="entry name" value="FGAR-AT_N"/>
    <property type="match status" value="1"/>
</dbReference>
<feature type="domain" description="FGAR-AT PurM N-terminal-like" evidence="21">
    <location>
        <begin position="672"/>
        <end position="841"/>
    </location>
</feature>
<evidence type="ECO:0000256" key="7">
    <source>
        <dbReference type="ARBA" id="ARBA00022723"/>
    </source>
</evidence>
<dbReference type="PANTHER" id="PTHR10099:SF1">
    <property type="entry name" value="PHOSPHORIBOSYLFORMYLGLYCINAMIDINE SYNTHASE"/>
    <property type="match status" value="1"/>
</dbReference>
<organism evidence="22 23">
    <name type="scientific">Phialemonium atrogriseum</name>
    <dbReference type="NCBI Taxonomy" id="1093897"/>
    <lineage>
        <taxon>Eukaryota</taxon>
        <taxon>Fungi</taxon>
        <taxon>Dikarya</taxon>
        <taxon>Ascomycota</taxon>
        <taxon>Pezizomycotina</taxon>
        <taxon>Sordariomycetes</taxon>
        <taxon>Sordariomycetidae</taxon>
        <taxon>Cephalothecales</taxon>
        <taxon>Cephalothecaceae</taxon>
        <taxon>Phialemonium</taxon>
    </lineage>
</organism>
<evidence type="ECO:0000256" key="15">
    <source>
        <dbReference type="ARBA" id="ARBA00052585"/>
    </source>
</evidence>
<dbReference type="FunFam" id="3.30.1330.10:FF:000005">
    <property type="entry name" value="Phosphoribosylformylglycinamidine synthase"/>
    <property type="match status" value="1"/>
</dbReference>
<dbReference type="InterPro" id="IPR010918">
    <property type="entry name" value="PurM-like_C_dom"/>
</dbReference>
<evidence type="ECO:0000259" key="21">
    <source>
        <dbReference type="Pfam" id="PF22689"/>
    </source>
</evidence>
<evidence type="ECO:0000256" key="8">
    <source>
        <dbReference type="ARBA" id="ARBA00022741"/>
    </source>
</evidence>
<protein>
    <recommendedName>
        <fullName evidence="17">Phosphoribosylformylglycinamidine synthase</fullName>
        <ecNumber evidence="4">6.3.5.3</ecNumber>
    </recommendedName>
    <alternativeName>
        <fullName evidence="14">Formylglycinamide ribonucleotide amidotransferase</fullName>
    </alternativeName>
    <alternativeName>
        <fullName evidence="13">Formylglycinamide ribotide amidotransferase</fullName>
    </alternativeName>
</protein>
<evidence type="ECO:0000259" key="20">
    <source>
        <dbReference type="Pfam" id="PF18076"/>
    </source>
</evidence>
<keyword evidence="10" id="KW-0067">ATP-binding</keyword>